<reference evidence="2" key="1">
    <citation type="journal article" date="2014" name="Int. J. Syst. Evol. Microbiol.">
        <title>Complete genome sequence of Corynebacterium casei LMG S-19264T (=DSM 44701T), isolated from a smear-ripened cheese.</title>
        <authorList>
            <consortium name="US DOE Joint Genome Institute (JGI-PGF)"/>
            <person name="Walter F."/>
            <person name="Albersmeier A."/>
            <person name="Kalinowski J."/>
            <person name="Ruckert C."/>
        </authorList>
    </citation>
    <scope>NUCLEOTIDE SEQUENCE</scope>
    <source>
        <strain evidence="2">CGMCC 1.15360</strain>
    </source>
</reference>
<evidence type="ECO:0000313" key="3">
    <source>
        <dbReference type="Proteomes" id="UP000612349"/>
    </source>
</evidence>
<sequence>MLMTLAVVAVVSGALMLGAAWGVYGNMSAKTQGFLVALAGGALVLSLVSELIEPSIEQSSVWLASGGVAAGAVIFALADYLIDEKWGPNSGGGLLAAISLDGVPENLALGVALIGTGPMGVAALAGSIFLSNLPEAAGSAKQMAENGDRSKGTIIAIWAATAAILSIAAIAGNVLLAGASPHLLAFIRCFAAGAVVASLATEVFPTAYRKEHHLSGIATALGLVLAFALGQLGG</sequence>
<dbReference type="RefSeq" id="WP_066777818.1">
    <property type="nucleotide sequence ID" value="NZ_BMIP01000003.1"/>
</dbReference>
<keyword evidence="1" id="KW-0472">Membrane</keyword>
<dbReference type="AlphaFoldDB" id="A0A917DTX9"/>
<gene>
    <name evidence="2" type="ORF">GCM10010990_19530</name>
</gene>
<evidence type="ECO:0000313" key="2">
    <source>
        <dbReference type="EMBL" id="GGD70084.1"/>
    </source>
</evidence>
<feature type="transmembrane region" description="Helical" evidence="1">
    <location>
        <begin position="182"/>
        <end position="201"/>
    </location>
</feature>
<dbReference type="OrthoDB" id="1145132at2"/>
<organism evidence="2 3">
    <name type="scientific">Croceicoccus mobilis</name>
    <dbReference type="NCBI Taxonomy" id="1703339"/>
    <lineage>
        <taxon>Bacteria</taxon>
        <taxon>Pseudomonadati</taxon>
        <taxon>Pseudomonadota</taxon>
        <taxon>Alphaproteobacteria</taxon>
        <taxon>Sphingomonadales</taxon>
        <taxon>Erythrobacteraceae</taxon>
        <taxon>Croceicoccus</taxon>
    </lineage>
</organism>
<accession>A0A917DTX9</accession>
<dbReference type="EMBL" id="BMIP01000003">
    <property type="protein sequence ID" value="GGD70084.1"/>
    <property type="molecule type" value="Genomic_DNA"/>
</dbReference>
<name>A0A917DTX9_9SPHN</name>
<keyword evidence="1" id="KW-1133">Transmembrane helix</keyword>
<protein>
    <submittedName>
        <fullName evidence="2">Divalent heavy-metal cations transporter</fullName>
    </submittedName>
</protein>
<feature type="transmembrane region" description="Helical" evidence="1">
    <location>
        <begin position="32"/>
        <end position="49"/>
    </location>
</feature>
<feature type="transmembrane region" description="Helical" evidence="1">
    <location>
        <begin position="154"/>
        <end position="176"/>
    </location>
</feature>
<evidence type="ECO:0000256" key="1">
    <source>
        <dbReference type="SAM" id="Phobius"/>
    </source>
</evidence>
<feature type="transmembrane region" description="Helical" evidence="1">
    <location>
        <begin position="61"/>
        <end position="82"/>
    </location>
</feature>
<feature type="transmembrane region" description="Helical" evidence="1">
    <location>
        <begin position="107"/>
        <end position="133"/>
    </location>
</feature>
<dbReference type="Proteomes" id="UP000612349">
    <property type="component" value="Unassembled WGS sequence"/>
</dbReference>
<proteinExistence type="predicted"/>
<keyword evidence="1" id="KW-0812">Transmembrane</keyword>
<keyword evidence="3" id="KW-1185">Reference proteome</keyword>
<reference evidence="2" key="2">
    <citation type="submission" date="2020-09" db="EMBL/GenBank/DDBJ databases">
        <authorList>
            <person name="Sun Q."/>
            <person name="Zhou Y."/>
        </authorList>
    </citation>
    <scope>NUCLEOTIDE SEQUENCE</scope>
    <source>
        <strain evidence="2">CGMCC 1.15360</strain>
    </source>
</reference>
<feature type="transmembrane region" description="Helical" evidence="1">
    <location>
        <begin position="213"/>
        <end position="232"/>
    </location>
</feature>
<comment type="caution">
    <text evidence="2">The sequence shown here is derived from an EMBL/GenBank/DDBJ whole genome shotgun (WGS) entry which is preliminary data.</text>
</comment>